<accession>A0A6N2BVE4</accession>
<proteinExistence type="predicted"/>
<dbReference type="EMBL" id="RXGB01001777">
    <property type="protein sequence ID" value="TMW97560.1"/>
    <property type="molecule type" value="Genomic_DNA"/>
</dbReference>
<evidence type="ECO:0000256" key="1">
    <source>
        <dbReference type="SAM" id="MobiDB-lite"/>
    </source>
</evidence>
<evidence type="ECO:0000313" key="2">
    <source>
        <dbReference type="EMBL" id="TMW97560.1"/>
    </source>
</evidence>
<protein>
    <submittedName>
        <fullName evidence="2">Uncharacterized protein</fullName>
    </submittedName>
</protein>
<dbReference type="AlphaFoldDB" id="A0A6N2BVE4"/>
<feature type="compositionally biased region" description="Polar residues" evidence="1">
    <location>
        <begin position="11"/>
        <end position="21"/>
    </location>
</feature>
<gene>
    <name evidence="2" type="ORF">EJD97_005302</name>
</gene>
<name>A0A6N2BVE4_SOLCI</name>
<comment type="caution">
    <text evidence="2">The sequence shown here is derived from an EMBL/GenBank/DDBJ whole genome shotgun (WGS) entry which is preliminary data.</text>
</comment>
<sequence>DIQGGQKALPQASNKLGKATTSTSIVLRMSDQWSSSRRSTYNDEALSDVPMIDNISKRSTLSKNSGNTLLKALEPR</sequence>
<feature type="non-terminal residue" evidence="2">
    <location>
        <position position="1"/>
    </location>
</feature>
<feature type="non-terminal residue" evidence="2">
    <location>
        <position position="76"/>
    </location>
</feature>
<reference evidence="2" key="1">
    <citation type="submission" date="2019-05" db="EMBL/GenBank/DDBJ databases">
        <title>The de novo reference genome and transcriptome assemblies of the wild tomato species Solanum chilense.</title>
        <authorList>
            <person name="Stam R."/>
            <person name="Nosenko T."/>
            <person name="Hoerger A.C."/>
            <person name="Stephan W."/>
            <person name="Seidel M.A."/>
            <person name="Kuhn J.M.M."/>
            <person name="Haberer G."/>
            <person name="Tellier A."/>
        </authorList>
    </citation>
    <scope>NUCLEOTIDE SEQUENCE</scope>
    <source>
        <tissue evidence="2">Mature leaves</tissue>
    </source>
</reference>
<organism evidence="2">
    <name type="scientific">Solanum chilense</name>
    <name type="common">Tomato</name>
    <name type="synonym">Lycopersicon chilense</name>
    <dbReference type="NCBI Taxonomy" id="4083"/>
    <lineage>
        <taxon>Eukaryota</taxon>
        <taxon>Viridiplantae</taxon>
        <taxon>Streptophyta</taxon>
        <taxon>Embryophyta</taxon>
        <taxon>Tracheophyta</taxon>
        <taxon>Spermatophyta</taxon>
        <taxon>Magnoliopsida</taxon>
        <taxon>eudicotyledons</taxon>
        <taxon>Gunneridae</taxon>
        <taxon>Pentapetalae</taxon>
        <taxon>asterids</taxon>
        <taxon>lamiids</taxon>
        <taxon>Solanales</taxon>
        <taxon>Solanaceae</taxon>
        <taxon>Solanoideae</taxon>
        <taxon>Solaneae</taxon>
        <taxon>Solanum</taxon>
        <taxon>Solanum subgen. Lycopersicon</taxon>
    </lineage>
</organism>
<feature type="region of interest" description="Disordered" evidence="1">
    <location>
        <begin position="1"/>
        <end position="21"/>
    </location>
</feature>